<reference evidence="2 3" key="1">
    <citation type="submission" date="2016-02" db="EMBL/GenBank/DDBJ databases">
        <title>Genome analysis of coral dinoflagellate symbionts highlights evolutionary adaptations to a symbiotic lifestyle.</title>
        <authorList>
            <person name="Aranda M."/>
            <person name="Li Y."/>
            <person name="Liew Y.J."/>
            <person name="Baumgarten S."/>
            <person name="Simakov O."/>
            <person name="Wilson M."/>
            <person name="Piel J."/>
            <person name="Ashoor H."/>
            <person name="Bougouffa S."/>
            <person name="Bajic V.B."/>
            <person name="Ryu T."/>
            <person name="Ravasi T."/>
            <person name="Bayer T."/>
            <person name="Micklem G."/>
            <person name="Kim H."/>
            <person name="Bhak J."/>
            <person name="Lajeunesse T.C."/>
            <person name="Voolstra C.R."/>
        </authorList>
    </citation>
    <scope>NUCLEOTIDE SEQUENCE [LARGE SCALE GENOMIC DNA]</scope>
    <source>
        <strain evidence="2 3">CCMP2467</strain>
    </source>
</reference>
<feature type="domain" description="Ubiquitin-like" evidence="1">
    <location>
        <begin position="1"/>
        <end position="57"/>
    </location>
</feature>
<dbReference type="AlphaFoldDB" id="A0A1Q9ETH7"/>
<gene>
    <name evidence="2" type="ORF">AK812_SmicGene5533</name>
</gene>
<dbReference type="Proteomes" id="UP000186817">
    <property type="component" value="Unassembled WGS sequence"/>
</dbReference>
<sequence length="103" mass="11283">MLHVWMVSGEELITVPVEELGDVRALKHHLRAKRSLPICLQQLLHDGSRLDDMQQLGVPMDIQLVLLARANAVQAGRELLDAARTGEVGAARMLVDAGAEKEP</sequence>
<keyword evidence="3" id="KW-1185">Reference proteome</keyword>
<dbReference type="InterPro" id="IPR000626">
    <property type="entry name" value="Ubiquitin-like_dom"/>
</dbReference>
<dbReference type="SUPFAM" id="SSF54236">
    <property type="entry name" value="Ubiquitin-like"/>
    <property type="match status" value="1"/>
</dbReference>
<evidence type="ECO:0000259" key="1">
    <source>
        <dbReference type="PROSITE" id="PS50053"/>
    </source>
</evidence>
<dbReference type="OrthoDB" id="437729at2759"/>
<dbReference type="EMBL" id="LSRX01000073">
    <property type="protein sequence ID" value="OLQ10726.1"/>
    <property type="molecule type" value="Genomic_DNA"/>
</dbReference>
<evidence type="ECO:0000313" key="3">
    <source>
        <dbReference type="Proteomes" id="UP000186817"/>
    </source>
</evidence>
<name>A0A1Q9ETH7_SYMMI</name>
<comment type="caution">
    <text evidence="2">The sequence shown here is derived from an EMBL/GenBank/DDBJ whole genome shotgun (WGS) entry which is preliminary data.</text>
</comment>
<proteinExistence type="predicted"/>
<evidence type="ECO:0000313" key="2">
    <source>
        <dbReference type="EMBL" id="OLQ10726.1"/>
    </source>
</evidence>
<accession>A0A1Q9ETH7</accession>
<organism evidence="2 3">
    <name type="scientific">Symbiodinium microadriaticum</name>
    <name type="common">Dinoflagellate</name>
    <name type="synonym">Zooxanthella microadriatica</name>
    <dbReference type="NCBI Taxonomy" id="2951"/>
    <lineage>
        <taxon>Eukaryota</taxon>
        <taxon>Sar</taxon>
        <taxon>Alveolata</taxon>
        <taxon>Dinophyceae</taxon>
        <taxon>Suessiales</taxon>
        <taxon>Symbiodiniaceae</taxon>
        <taxon>Symbiodinium</taxon>
    </lineage>
</organism>
<dbReference type="InterPro" id="IPR029071">
    <property type="entry name" value="Ubiquitin-like_domsf"/>
</dbReference>
<dbReference type="PROSITE" id="PS50053">
    <property type="entry name" value="UBIQUITIN_2"/>
    <property type="match status" value="1"/>
</dbReference>
<protein>
    <recommendedName>
        <fullName evidence="1">Ubiquitin-like domain-containing protein</fullName>
    </recommendedName>
</protein>